<reference evidence="2" key="1">
    <citation type="submission" date="2018-03" db="EMBL/GenBank/DDBJ databases">
        <title>Ecological and genomic features of two cosmopolitan and abundant freshwater picocyanobacteria.</title>
        <authorList>
            <person name="Cabello-Yeves P.J."/>
            <person name="Picazo A."/>
            <person name="Camacho A."/>
            <person name="Callieri C."/>
            <person name="Rosselli R."/>
            <person name="Roda-Garcia J."/>
            <person name="Coutinho F.H."/>
            <person name="Rodriguez-Valera F."/>
        </authorList>
    </citation>
    <scope>NUCLEOTIDE SEQUENCE [LARGE SCALE GENOMIC DNA]</scope>
    <source>
        <strain evidence="2">Tous</strain>
    </source>
</reference>
<dbReference type="AlphaFoldDB" id="A0A2P7EAD0"/>
<dbReference type="Pfam" id="PF08665">
    <property type="entry name" value="PglZ"/>
    <property type="match status" value="1"/>
</dbReference>
<dbReference type="RefSeq" id="WP_241537294.1">
    <property type="nucleotide sequence ID" value="NZ_PXVC01000239.1"/>
</dbReference>
<evidence type="ECO:0000313" key="1">
    <source>
        <dbReference type="EMBL" id="PSI00170.1"/>
    </source>
</evidence>
<feature type="non-terminal residue" evidence="1">
    <location>
        <position position="1"/>
    </location>
</feature>
<comment type="caution">
    <text evidence="1">The sequence shown here is derived from an EMBL/GenBank/DDBJ whole genome shotgun (WGS) entry which is preliminary data.</text>
</comment>
<evidence type="ECO:0000313" key="2">
    <source>
        <dbReference type="Proteomes" id="UP000240206"/>
    </source>
</evidence>
<gene>
    <name evidence="1" type="ORF">C7K08_14600</name>
</gene>
<keyword evidence="2" id="KW-1185">Reference proteome</keyword>
<organism evidence="1 2">
    <name type="scientific">Synechococcus lacustris str. Tous</name>
    <dbReference type="NCBI Taxonomy" id="1910958"/>
    <lineage>
        <taxon>Bacteria</taxon>
        <taxon>Bacillati</taxon>
        <taxon>Cyanobacteriota</taxon>
        <taxon>Cyanophyceae</taxon>
        <taxon>Synechococcales</taxon>
        <taxon>Synechococcaceae</taxon>
        <taxon>Synechococcus</taxon>
    </lineage>
</organism>
<sequence>SPAQAQVPRSGSGSRFVHGGTSLQEVVVPVIKLKRERKVESRVVEAELLRVPAKITTGKLSFGLFQLEPVEPKKRLPLQLRIGLYAKADGALLCAHRSVLLDSAASEAREREQQVVLELSNAASDYNNKTLELRLEQQLDGVATPVPYKTVELKLQRPFGSDFDDF</sequence>
<name>A0A2P7EAD0_9SYNE</name>
<dbReference type="EMBL" id="PXVC01000239">
    <property type="protein sequence ID" value="PSI00170.1"/>
    <property type="molecule type" value="Genomic_DNA"/>
</dbReference>
<proteinExistence type="predicted"/>
<protein>
    <submittedName>
        <fullName evidence="1">BREX-1 system phosphatase PglZ type A</fullName>
    </submittedName>
</protein>
<accession>A0A2P7EAD0</accession>
<dbReference type="Proteomes" id="UP000240206">
    <property type="component" value="Unassembled WGS sequence"/>
</dbReference>